<evidence type="ECO:0000313" key="1">
    <source>
        <dbReference type="EMBL" id="KAI0036813.1"/>
    </source>
</evidence>
<keyword evidence="2" id="KW-1185">Reference proteome</keyword>
<reference evidence="1" key="1">
    <citation type="submission" date="2021-02" db="EMBL/GenBank/DDBJ databases">
        <authorList>
            <consortium name="DOE Joint Genome Institute"/>
            <person name="Ahrendt S."/>
            <person name="Looney B.P."/>
            <person name="Miyauchi S."/>
            <person name="Morin E."/>
            <person name="Drula E."/>
            <person name="Courty P.E."/>
            <person name="Chicoki N."/>
            <person name="Fauchery L."/>
            <person name="Kohler A."/>
            <person name="Kuo A."/>
            <person name="Labutti K."/>
            <person name="Pangilinan J."/>
            <person name="Lipzen A."/>
            <person name="Riley R."/>
            <person name="Andreopoulos W."/>
            <person name="He G."/>
            <person name="Johnson J."/>
            <person name="Barry K.W."/>
            <person name="Grigoriev I.V."/>
            <person name="Nagy L."/>
            <person name="Hibbett D."/>
            <person name="Henrissat B."/>
            <person name="Matheny P.B."/>
            <person name="Labbe J."/>
            <person name="Martin F."/>
        </authorList>
    </citation>
    <scope>NUCLEOTIDE SEQUENCE</scope>
    <source>
        <strain evidence="1">EC-137</strain>
    </source>
</reference>
<name>A0ACB8QYL8_9AGAM</name>
<proteinExistence type="predicted"/>
<protein>
    <submittedName>
        <fullName evidence="1">Uncharacterized protein</fullName>
    </submittedName>
</protein>
<organism evidence="1 2">
    <name type="scientific">Vararia minispora EC-137</name>
    <dbReference type="NCBI Taxonomy" id="1314806"/>
    <lineage>
        <taxon>Eukaryota</taxon>
        <taxon>Fungi</taxon>
        <taxon>Dikarya</taxon>
        <taxon>Basidiomycota</taxon>
        <taxon>Agaricomycotina</taxon>
        <taxon>Agaricomycetes</taxon>
        <taxon>Russulales</taxon>
        <taxon>Lachnocladiaceae</taxon>
        <taxon>Vararia</taxon>
    </lineage>
</organism>
<dbReference type="Proteomes" id="UP000814128">
    <property type="component" value="Unassembled WGS sequence"/>
</dbReference>
<reference evidence="1" key="2">
    <citation type="journal article" date="2022" name="New Phytol.">
        <title>Evolutionary transition to the ectomycorrhizal habit in the genomes of a hyperdiverse lineage of mushroom-forming fungi.</title>
        <authorList>
            <person name="Looney B."/>
            <person name="Miyauchi S."/>
            <person name="Morin E."/>
            <person name="Drula E."/>
            <person name="Courty P.E."/>
            <person name="Kohler A."/>
            <person name="Kuo A."/>
            <person name="LaButti K."/>
            <person name="Pangilinan J."/>
            <person name="Lipzen A."/>
            <person name="Riley R."/>
            <person name="Andreopoulos W."/>
            <person name="He G."/>
            <person name="Johnson J."/>
            <person name="Nolan M."/>
            <person name="Tritt A."/>
            <person name="Barry K.W."/>
            <person name="Grigoriev I.V."/>
            <person name="Nagy L.G."/>
            <person name="Hibbett D."/>
            <person name="Henrissat B."/>
            <person name="Matheny P.B."/>
            <person name="Labbe J."/>
            <person name="Martin F.M."/>
        </authorList>
    </citation>
    <scope>NUCLEOTIDE SEQUENCE</scope>
    <source>
        <strain evidence="1">EC-137</strain>
    </source>
</reference>
<sequence length="205" mass="22601">MDSLSLTDSFTDFKPDLSLDSSITLQDPQGLPTPPFSPTQSHTAYPLQPQNDVIALANELIAHYQKESIWVHHTRASLELALTADGCDSFTAVRAKRAFSQSPSVKNESEATKPQLQKRSSRWMQRKKSFNLNLKLDGEPHPAAAALARRRRRNSQVNGPGPTPESSTKLLEMFSELMEARMESCVRISALAQAVYAPSLGSLPP</sequence>
<dbReference type="EMBL" id="MU273468">
    <property type="protein sequence ID" value="KAI0036813.1"/>
    <property type="molecule type" value="Genomic_DNA"/>
</dbReference>
<comment type="caution">
    <text evidence="1">The sequence shown here is derived from an EMBL/GenBank/DDBJ whole genome shotgun (WGS) entry which is preliminary data.</text>
</comment>
<evidence type="ECO:0000313" key="2">
    <source>
        <dbReference type="Proteomes" id="UP000814128"/>
    </source>
</evidence>
<accession>A0ACB8QYL8</accession>
<gene>
    <name evidence="1" type="ORF">K488DRAFT_67421</name>
</gene>